<comment type="caution">
    <text evidence="2">The sequence shown here is derived from an EMBL/GenBank/DDBJ whole genome shotgun (WGS) entry which is preliminary data.</text>
</comment>
<dbReference type="RefSeq" id="WP_218100648.1">
    <property type="nucleotide sequence ID" value="NZ_CAJVCE010000013.1"/>
</dbReference>
<evidence type="ECO:0000313" key="3">
    <source>
        <dbReference type="Proteomes" id="UP000730618"/>
    </source>
</evidence>
<gene>
    <name evidence="2" type="primary">yiiM</name>
    <name evidence="2" type="ORF">PAECIP111802_04354</name>
</gene>
<dbReference type="Pfam" id="PF03473">
    <property type="entry name" value="MOSC"/>
    <property type="match status" value="1"/>
</dbReference>
<proteinExistence type="predicted"/>
<dbReference type="Pfam" id="PF03475">
    <property type="entry name" value="YiiM_3-alpha"/>
    <property type="match status" value="1"/>
</dbReference>
<organism evidence="2 3">
    <name type="scientific">Paenibacillus allorhizosphaerae</name>
    <dbReference type="NCBI Taxonomy" id="2849866"/>
    <lineage>
        <taxon>Bacteria</taxon>
        <taxon>Bacillati</taxon>
        <taxon>Bacillota</taxon>
        <taxon>Bacilli</taxon>
        <taxon>Bacillales</taxon>
        <taxon>Paenibacillaceae</taxon>
        <taxon>Paenibacillus</taxon>
    </lineage>
</organism>
<dbReference type="InterPro" id="IPR005163">
    <property type="entry name" value="Tri_helical_YiiM-like"/>
</dbReference>
<dbReference type="Proteomes" id="UP000730618">
    <property type="component" value="Unassembled WGS sequence"/>
</dbReference>
<evidence type="ECO:0000259" key="1">
    <source>
        <dbReference type="PROSITE" id="PS51340"/>
    </source>
</evidence>
<reference evidence="2 3" key="1">
    <citation type="submission" date="2021-06" db="EMBL/GenBank/DDBJ databases">
        <authorList>
            <person name="Criscuolo A."/>
        </authorList>
    </citation>
    <scope>NUCLEOTIDE SEQUENCE [LARGE SCALE GENOMIC DNA]</scope>
    <source>
        <strain evidence="3">CIP 111802</strain>
    </source>
</reference>
<dbReference type="PANTHER" id="PTHR30212">
    <property type="entry name" value="PROTEIN YIIM"/>
    <property type="match status" value="1"/>
</dbReference>
<evidence type="ECO:0000313" key="2">
    <source>
        <dbReference type="EMBL" id="CAG7648951.1"/>
    </source>
</evidence>
<dbReference type="EMBL" id="CAJVCE010000013">
    <property type="protein sequence ID" value="CAG7648951.1"/>
    <property type="molecule type" value="Genomic_DNA"/>
</dbReference>
<dbReference type="InterPro" id="IPR052353">
    <property type="entry name" value="Benzoxazolinone_Detox_Enz"/>
</dbReference>
<dbReference type="PANTHER" id="PTHR30212:SF4">
    <property type="entry name" value="MOSC DOMAIN-CONTAINING PROTEIN"/>
    <property type="match status" value="1"/>
</dbReference>
<dbReference type="InterPro" id="IPR005302">
    <property type="entry name" value="MoCF_Sase_C"/>
</dbReference>
<dbReference type="PROSITE" id="PS51340">
    <property type="entry name" value="MOSC"/>
    <property type="match status" value="1"/>
</dbReference>
<feature type="domain" description="MOSC" evidence="1">
    <location>
        <begin position="28"/>
        <end position="162"/>
    </location>
</feature>
<protein>
    <submittedName>
        <fullName evidence="2">Protein YiiM</fullName>
    </submittedName>
</protein>
<accession>A0ABM8VLR2</accession>
<keyword evidence="3" id="KW-1185">Reference proteome</keyword>
<sequence>MQLLSLYAGKPVKVTYREKPLETGIYKQPVHGKVFLGKTNLEGDGQADLVNHGGTDKAVCVYCHEHYAYWEQRWGRKLDGCAFGENFTVTGMTESDVCIGDVFEIGSAHVQISQPRQPCYKVAHKQGLTELTMWMQESGYTGYYFRVLKEGAVEAGQPFRLAARDAAGITIAEANRLKYHDKSDTEGIRRLLEVSALSVSWRESFEKRIRS</sequence>
<name>A0ABM8VLR2_9BACL</name>